<proteinExistence type="predicted"/>
<name>A0A1U7EVK9_NATPD</name>
<dbReference type="OrthoDB" id="195711at2157"/>
<accession>A0A1U7EVK9</accession>
<dbReference type="GeneID" id="32154998"/>
<dbReference type="InterPro" id="IPR027417">
    <property type="entry name" value="P-loop_NTPase"/>
</dbReference>
<dbReference type="EnsemblBacteria" id="CAI49057">
    <property type="protein sequence ID" value="CAI49057"/>
    <property type="gene ID" value="NP_1932A"/>
</dbReference>
<dbReference type="SUPFAM" id="SSF52540">
    <property type="entry name" value="P-loop containing nucleoside triphosphate hydrolases"/>
    <property type="match status" value="1"/>
</dbReference>
<sequence length="243" mass="27995">MSHIEFVGPPGAGKSTIYGAVIDNPKFFGALQEDAVKRWMLRKARKRYRILYRMTPGFLRSLLVDSVIEYRLRRAVFDDFVRSYPNFPHVLSLILNEARYQPETLHQLVKRCAETYQIGVETVEDDETLFIDEGFSQSAVSILWRFDDRQFPLSDYFQRTPTPRLLIYVDAPVDTCIQRQQKRGNVPASKEWVSEDIQTVQYDLDNICQQVVTAAEKHTQVLTINNTGGIDTAVDRIRSALSN</sequence>
<reference evidence="1 2" key="1">
    <citation type="journal article" date="2005" name="Genome Res.">
        <title>Living with two extremes: conclusions from the genome sequence of Natronomonas pharaonis.</title>
        <authorList>
            <person name="Falb M."/>
            <person name="Pfeiffer F."/>
            <person name="Palm P."/>
            <person name="Rodewald K."/>
            <person name="Hickmann V."/>
            <person name="Tittor J."/>
            <person name="Oesterhelt D."/>
        </authorList>
    </citation>
    <scope>NUCLEOTIDE SEQUENCE [LARGE SCALE GENOMIC DNA]</scope>
    <source>
        <strain evidence="2">ATCC 35678 / DSM 2160 / CIP 103997 / JCM 8858 / NBRC 14720 / NCIMB 2260 / Gabara</strain>
    </source>
</reference>
<dbReference type="AlphaFoldDB" id="A0A1U7EVK9"/>
<dbReference type="Gene3D" id="3.40.50.300">
    <property type="entry name" value="P-loop containing nucleotide triphosphate hydrolases"/>
    <property type="match status" value="1"/>
</dbReference>
<evidence type="ECO:0008006" key="3">
    <source>
        <dbReference type="Google" id="ProtNLM"/>
    </source>
</evidence>
<evidence type="ECO:0000313" key="1">
    <source>
        <dbReference type="EMBL" id="CAI49057.1"/>
    </source>
</evidence>
<gene>
    <name evidence="1" type="ordered locus">NP_1932A</name>
</gene>
<dbReference type="EMBL" id="CR936257">
    <property type="protein sequence ID" value="CAI49057.1"/>
    <property type="molecule type" value="Genomic_DNA"/>
</dbReference>
<dbReference type="STRING" id="348780.NP_1932A"/>
<keyword evidence="2" id="KW-1185">Reference proteome</keyword>
<dbReference type="KEGG" id="nph:NP_1932A"/>
<protein>
    <recommendedName>
        <fullName evidence="3">Thymidylate kinase</fullName>
    </recommendedName>
</protein>
<organism evidence="1 2">
    <name type="scientific">Natronomonas pharaonis (strain ATCC 35678 / DSM 2160 / CIP 103997 / JCM 8858 / NBRC 14720 / NCIMB 2260 / Gabara)</name>
    <name type="common">Halobacterium pharaonis</name>
    <dbReference type="NCBI Taxonomy" id="348780"/>
    <lineage>
        <taxon>Archaea</taxon>
        <taxon>Methanobacteriati</taxon>
        <taxon>Methanobacteriota</taxon>
        <taxon>Stenosarchaea group</taxon>
        <taxon>Halobacteria</taxon>
        <taxon>Halobacteriales</taxon>
        <taxon>Natronomonadaceae</taxon>
        <taxon>Natronomonas</taxon>
    </lineage>
</organism>
<dbReference type="RefSeq" id="WP_011322689.1">
    <property type="nucleotide sequence ID" value="NC_007426.1"/>
</dbReference>
<dbReference type="eggNOG" id="arCOG01891">
    <property type="taxonomic scope" value="Archaea"/>
</dbReference>
<dbReference type="HOGENOM" id="CLU_1113896_0_0_2"/>
<evidence type="ECO:0000313" key="2">
    <source>
        <dbReference type="Proteomes" id="UP000002698"/>
    </source>
</evidence>
<dbReference type="Proteomes" id="UP000002698">
    <property type="component" value="Chromosome"/>
</dbReference>